<keyword evidence="1" id="KW-0812">Transmembrane</keyword>
<sequence>MDSLTLQVLVTILVGIAYAVGLTGIVVPVIPGSITILIASLVWAIVLGGWAWLGFGLIALFCAAGMTCSYVMTGRKLRQAEVPYWPIVIGIVAAIIGFFAIPVIGLPIGFVAGLFGAEWYRRKDPKLAWDSSWVAIKALGIGICLELLCGFLSLLTFGIFTALHFFAL</sequence>
<reference evidence="2" key="1">
    <citation type="submission" date="2022-02" db="EMBL/GenBank/DDBJ databases">
        <authorList>
            <person name="Lee M."/>
            <person name="Kim S.-J."/>
            <person name="Jung M.-Y."/>
        </authorList>
    </citation>
    <scope>NUCLEOTIDE SEQUENCE</scope>
    <source>
        <strain evidence="2">JHP9</strain>
    </source>
</reference>
<feature type="transmembrane region" description="Helical" evidence="1">
    <location>
        <begin position="138"/>
        <end position="167"/>
    </location>
</feature>
<dbReference type="Pfam" id="PF04306">
    <property type="entry name" value="DUF456"/>
    <property type="match status" value="1"/>
</dbReference>
<accession>A0ABT0QZM1</accession>
<evidence type="ECO:0000313" key="2">
    <source>
        <dbReference type="EMBL" id="MCL6423097.1"/>
    </source>
</evidence>
<name>A0ABT0QZM1_9MICO</name>
<feature type="transmembrane region" description="Helical" evidence="1">
    <location>
        <begin position="84"/>
        <end position="117"/>
    </location>
</feature>
<comment type="caution">
    <text evidence="2">The sequence shown here is derived from an EMBL/GenBank/DDBJ whole genome shotgun (WGS) entry which is preliminary data.</text>
</comment>
<protein>
    <submittedName>
        <fullName evidence="2">DUF456 domain-containing protein</fullName>
    </submittedName>
</protein>
<keyword evidence="3" id="KW-1185">Reference proteome</keyword>
<evidence type="ECO:0000256" key="1">
    <source>
        <dbReference type="SAM" id="Phobius"/>
    </source>
</evidence>
<proteinExistence type="predicted"/>
<evidence type="ECO:0000313" key="3">
    <source>
        <dbReference type="Proteomes" id="UP001203761"/>
    </source>
</evidence>
<gene>
    <name evidence="2" type="ORF">Bequi_06810</name>
</gene>
<keyword evidence="1" id="KW-1133">Transmembrane helix</keyword>
<dbReference type="Proteomes" id="UP001203761">
    <property type="component" value="Unassembled WGS sequence"/>
</dbReference>
<dbReference type="InterPro" id="IPR007403">
    <property type="entry name" value="DUF456"/>
</dbReference>
<organism evidence="2 3">
    <name type="scientific">Brachybacterium equifaecis</name>
    <dbReference type="NCBI Taxonomy" id="2910770"/>
    <lineage>
        <taxon>Bacteria</taxon>
        <taxon>Bacillati</taxon>
        <taxon>Actinomycetota</taxon>
        <taxon>Actinomycetes</taxon>
        <taxon>Micrococcales</taxon>
        <taxon>Dermabacteraceae</taxon>
        <taxon>Brachybacterium</taxon>
    </lineage>
</organism>
<dbReference type="EMBL" id="JAKNCJ010000002">
    <property type="protein sequence ID" value="MCL6423097.1"/>
    <property type="molecule type" value="Genomic_DNA"/>
</dbReference>
<keyword evidence="1" id="KW-0472">Membrane</keyword>
<dbReference type="RefSeq" id="WP_249737190.1">
    <property type="nucleotide sequence ID" value="NZ_JAKNCJ010000002.1"/>
</dbReference>